<dbReference type="EMBL" id="FNIJ01000001">
    <property type="protein sequence ID" value="SDN10444.1"/>
    <property type="molecule type" value="Genomic_DNA"/>
</dbReference>
<accession>A0A1G9YMQ6</accession>
<dbReference type="GO" id="GO:0005524">
    <property type="term" value="F:ATP binding"/>
    <property type="evidence" value="ECO:0007669"/>
    <property type="project" value="UniProtKB-KW"/>
</dbReference>
<dbReference type="EC" id="2.7.4.23" evidence="6"/>
<sequence>MAGRLIYLMGPSGSGKDSLLLAAREALAAQGCRIARRVVTRRRKAHGEDAHNVSPEEFDALERASAFAMSWRANGLAYGIPRQIDQWLAEGYDVLVNGSRGYLAEARRRYPGLLALLLSVTPDVLRQRLQARGRETPEEIEARLARNAAFARGLEGPVIVLDNSVGLDCTTDHLLALLGEAPRVAS</sequence>
<evidence type="ECO:0000259" key="7">
    <source>
        <dbReference type="SMART" id="SM00072"/>
    </source>
</evidence>
<comment type="catalytic activity">
    <reaction evidence="1 6">
        <text>alpha-D-ribose 1,5-bisphosphate + ATP = 5-phospho-alpha-D-ribose 1-diphosphate + ADP</text>
        <dbReference type="Rhea" id="RHEA:20109"/>
        <dbReference type="ChEBI" id="CHEBI:30616"/>
        <dbReference type="ChEBI" id="CHEBI:58017"/>
        <dbReference type="ChEBI" id="CHEBI:68688"/>
        <dbReference type="ChEBI" id="CHEBI:456216"/>
        <dbReference type="EC" id="2.7.4.23"/>
    </reaction>
</comment>
<comment type="function">
    <text evidence="6">Catalyzes the phosphorylation of ribose 1,5-bisphosphate to 5-phospho-D-ribosyl alpha-1-diphosphate (PRPP).</text>
</comment>
<protein>
    <recommendedName>
        <fullName evidence="6">Ribose 1,5-bisphosphate phosphokinase PhnN</fullName>
        <ecNumber evidence="6">2.7.4.23</ecNumber>
    </recommendedName>
    <alternativeName>
        <fullName evidence="6">Ribose 1,5-bisphosphokinase</fullName>
    </alternativeName>
</protein>
<dbReference type="NCBIfam" id="NF007485">
    <property type="entry name" value="PRK10078.1"/>
    <property type="match status" value="1"/>
</dbReference>
<dbReference type="NCBIfam" id="TIGR02322">
    <property type="entry name" value="phosphon_PhnN"/>
    <property type="match status" value="1"/>
</dbReference>
<keyword evidence="9" id="KW-1185">Reference proteome</keyword>
<dbReference type="OrthoDB" id="341217at2"/>
<dbReference type="HAMAP" id="MF_00836">
    <property type="entry name" value="PhnN"/>
    <property type="match status" value="1"/>
</dbReference>
<dbReference type="UniPathway" id="UPA00087">
    <property type="reaction ID" value="UER00175"/>
</dbReference>
<evidence type="ECO:0000256" key="5">
    <source>
        <dbReference type="ARBA" id="ARBA00022840"/>
    </source>
</evidence>
<proteinExistence type="inferred from homology"/>
<dbReference type="GO" id="GO:0006015">
    <property type="term" value="P:5-phosphoribose 1-diphosphate biosynthetic process"/>
    <property type="evidence" value="ECO:0007669"/>
    <property type="project" value="UniProtKB-UniRule"/>
</dbReference>
<keyword evidence="5 6" id="KW-0067">ATP-binding</keyword>
<keyword evidence="8" id="KW-0418">Kinase</keyword>
<evidence type="ECO:0000256" key="4">
    <source>
        <dbReference type="ARBA" id="ARBA00022741"/>
    </source>
</evidence>
<dbReference type="GO" id="GO:0033863">
    <property type="term" value="F:ribose 1,5-bisphosphate phosphokinase activity"/>
    <property type="evidence" value="ECO:0007669"/>
    <property type="project" value="UniProtKB-UniRule"/>
</dbReference>
<dbReference type="AlphaFoldDB" id="A0A1G9YMQ6"/>
<gene>
    <name evidence="6" type="primary">phnN</name>
    <name evidence="8" type="ORF">SAMN05216193_101131</name>
</gene>
<evidence type="ECO:0000256" key="6">
    <source>
        <dbReference type="HAMAP-Rule" id="MF_00836"/>
    </source>
</evidence>
<evidence type="ECO:0000313" key="8">
    <source>
        <dbReference type="EMBL" id="SDN10444.1"/>
    </source>
</evidence>
<evidence type="ECO:0000313" key="9">
    <source>
        <dbReference type="Proteomes" id="UP000242957"/>
    </source>
</evidence>
<feature type="binding site" evidence="6">
    <location>
        <begin position="10"/>
        <end position="17"/>
    </location>
    <ligand>
        <name>ATP</name>
        <dbReference type="ChEBI" id="CHEBI:30616"/>
    </ligand>
</feature>
<evidence type="ECO:0000256" key="2">
    <source>
        <dbReference type="ARBA" id="ARBA00005069"/>
    </source>
</evidence>
<reference evidence="9" key="1">
    <citation type="submission" date="2016-10" db="EMBL/GenBank/DDBJ databases">
        <authorList>
            <person name="Varghese N."/>
            <person name="Submissions S."/>
        </authorList>
    </citation>
    <scope>NUCLEOTIDE SEQUENCE [LARGE SCALE GENOMIC DNA]</scope>
    <source>
        <strain evidence="9">JCM 21621</strain>
    </source>
</reference>
<dbReference type="PANTHER" id="PTHR23117">
    <property type="entry name" value="GUANYLATE KINASE-RELATED"/>
    <property type="match status" value="1"/>
</dbReference>
<comment type="similarity">
    <text evidence="6">Belongs to the ribose 1,5-bisphosphokinase family.</text>
</comment>
<comment type="pathway">
    <text evidence="2 6">Metabolic intermediate biosynthesis; 5-phospho-alpha-D-ribose 1-diphosphate biosynthesis; 5-phospho-alpha-D-ribose 1-diphosphate from D-ribose 5-phosphate (route II): step 3/3.</text>
</comment>
<keyword evidence="3 6" id="KW-0808">Transferase</keyword>
<dbReference type="RefSeq" id="WP_084313146.1">
    <property type="nucleotide sequence ID" value="NZ_FNIJ01000001.1"/>
</dbReference>
<dbReference type="InterPro" id="IPR012699">
    <property type="entry name" value="PhnN"/>
</dbReference>
<dbReference type="InterPro" id="IPR027417">
    <property type="entry name" value="P-loop_NTPase"/>
</dbReference>
<name>A0A1G9YMQ6_9PSED</name>
<dbReference type="Proteomes" id="UP000242957">
    <property type="component" value="Unassembled WGS sequence"/>
</dbReference>
<evidence type="ECO:0000256" key="1">
    <source>
        <dbReference type="ARBA" id="ARBA00000373"/>
    </source>
</evidence>
<keyword evidence="4 6" id="KW-0547">Nucleotide-binding</keyword>
<dbReference type="SMART" id="SM00072">
    <property type="entry name" value="GuKc"/>
    <property type="match status" value="1"/>
</dbReference>
<dbReference type="SUPFAM" id="SSF52540">
    <property type="entry name" value="P-loop containing nucleoside triphosphate hydrolases"/>
    <property type="match status" value="1"/>
</dbReference>
<dbReference type="PANTHER" id="PTHR23117:SF8">
    <property type="entry name" value="RIBOSE 1,5-BISPHOSPHATE PHOSPHOKINASE PHNN"/>
    <property type="match status" value="1"/>
</dbReference>
<feature type="domain" description="Guanylate kinase/L-type calcium channel beta subunit" evidence="7">
    <location>
        <begin position="2"/>
        <end position="182"/>
    </location>
</feature>
<dbReference type="GO" id="GO:0005829">
    <property type="term" value="C:cytosol"/>
    <property type="evidence" value="ECO:0007669"/>
    <property type="project" value="TreeGrafter"/>
</dbReference>
<dbReference type="STRING" id="198616.SAMN05216193_101131"/>
<evidence type="ECO:0000256" key="3">
    <source>
        <dbReference type="ARBA" id="ARBA00022679"/>
    </source>
</evidence>
<organism evidence="8 9">
    <name type="scientific">Pseudomonas jinjuensis</name>
    <dbReference type="NCBI Taxonomy" id="198616"/>
    <lineage>
        <taxon>Bacteria</taxon>
        <taxon>Pseudomonadati</taxon>
        <taxon>Pseudomonadota</taxon>
        <taxon>Gammaproteobacteria</taxon>
        <taxon>Pseudomonadales</taxon>
        <taxon>Pseudomonadaceae</taxon>
        <taxon>Pseudomonas</taxon>
    </lineage>
</organism>
<dbReference type="InterPro" id="IPR008145">
    <property type="entry name" value="GK/Ca_channel_bsu"/>
</dbReference>
<dbReference type="GO" id="GO:0019634">
    <property type="term" value="P:organic phosphonate metabolic process"/>
    <property type="evidence" value="ECO:0007669"/>
    <property type="project" value="UniProtKB-UniRule"/>
</dbReference>
<dbReference type="Gene3D" id="3.40.50.300">
    <property type="entry name" value="P-loop containing nucleotide triphosphate hydrolases"/>
    <property type="match status" value="1"/>
</dbReference>